<dbReference type="InterPro" id="IPR027417">
    <property type="entry name" value="P-loop_NTPase"/>
</dbReference>
<dbReference type="InterPro" id="IPR016032">
    <property type="entry name" value="Sig_transdc_resp-reg_C-effctor"/>
</dbReference>
<dbReference type="SUPFAM" id="SSF52540">
    <property type="entry name" value="P-loop containing nucleoside triphosphate hydrolases"/>
    <property type="match status" value="1"/>
</dbReference>
<dbReference type="InterPro" id="IPR011990">
    <property type="entry name" value="TPR-like_helical_dom_sf"/>
</dbReference>
<dbReference type="STRING" id="92835.RS81_00310"/>
<name>A0A0M2HL67_9MICO</name>
<keyword evidence="5" id="KW-1185">Reference proteome</keyword>
<dbReference type="CDD" id="cd06170">
    <property type="entry name" value="LuxR_C_like"/>
    <property type="match status" value="1"/>
</dbReference>
<dbReference type="InterPro" id="IPR036388">
    <property type="entry name" value="WH-like_DNA-bd_sf"/>
</dbReference>
<keyword evidence="2" id="KW-0067">ATP-binding</keyword>
<dbReference type="InterPro" id="IPR000792">
    <property type="entry name" value="Tscrpt_reg_LuxR_C"/>
</dbReference>
<dbReference type="Pfam" id="PF13191">
    <property type="entry name" value="AAA_16"/>
    <property type="match status" value="1"/>
</dbReference>
<dbReference type="GO" id="GO:0006355">
    <property type="term" value="P:regulation of DNA-templated transcription"/>
    <property type="evidence" value="ECO:0007669"/>
    <property type="project" value="InterPro"/>
</dbReference>
<dbReference type="Gene3D" id="1.10.10.10">
    <property type="entry name" value="Winged helix-like DNA-binding domain superfamily/Winged helix DNA-binding domain"/>
    <property type="match status" value="1"/>
</dbReference>
<dbReference type="Pfam" id="PF00196">
    <property type="entry name" value="GerE"/>
    <property type="match status" value="1"/>
</dbReference>
<dbReference type="PRINTS" id="PR00038">
    <property type="entry name" value="HTHLUXR"/>
</dbReference>
<accession>A0A0M2HL67</accession>
<organism evidence="4 5">
    <name type="scientific">Microbacterium terrae</name>
    <dbReference type="NCBI Taxonomy" id="69369"/>
    <lineage>
        <taxon>Bacteria</taxon>
        <taxon>Bacillati</taxon>
        <taxon>Actinomycetota</taxon>
        <taxon>Actinomycetes</taxon>
        <taxon>Micrococcales</taxon>
        <taxon>Microbacteriaceae</taxon>
        <taxon>Microbacterium</taxon>
    </lineage>
</organism>
<dbReference type="GO" id="GO:0003677">
    <property type="term" value="F:DNA binding"/>
    <property type="evidence" value="ECO:0007669"/>
    <property type="project" value="InterPro"/>
</dbReference>
<dbReference type="EMBL" id="JYIZ01000026">
    <property type="protein sequence ID" value="KJL45128.1"/>
    <property type="molecule type" value="Genomic_DNA"/>
</dbReference>
<dbReference type="SUPFAM" id="SSF48452">
    <property type="entry name" value="TPR-like"/>
    <property type="match status" value="1"/>
</dbReference>
<protein>
    <submittedName>
        <fullName evidence="4">Transcriptional regulatory protein DevR (DosR)</fullName>
    </submittedName>
</protein>
<evidence type="ECO:0000259" key="3">
    <source>
        <dbReference type="PROSITE" id="PS50043"/>
    </source>
</evidence>
<proteinExistence type="predicted"/>
<dbReference type="PANTHER" id="PTHR16305:SF35">
    <property type="entry name" value="TRANSCRIPTIONAL ACTIVATOR DOMAIN"/>
    <property type="match status" value="1"/>
</dbReference>
<dbReference type="GO" id="GO:0004016">
    <property type="term" value="F:adenylate cyclase activity"/>
    <property type="evidence" value="ECO:0007669"/>
    <property type="project" value="TreeGrafter"/>
</dbReference>
<dbReference type="GO" id="GO:0005524">
    <property type="term" value="F:ATP binding"/>
    <property type="evidence" value="ECO:0007669"/>
    <property type="project" value="UniProtKB-KW"/>
</dbReference>
<keyword evidence="1" id="KW-0547">Nucleotide-binding</keyword>
<sequence>MLMRTTGSAAVMVGRDAEMTVLRDAFDAGHGGRTRAVIVRGEAGIGKTRLVQEFASEITRGRGDDLPAVAFGQCVDLGPIGAPFGPIARILRDLHDAVGSEALRSAMGSPAVAAAIVALARGLSELADPGQAPAGSPAEAIEVVLENLSRTRHVVIVLEDLQWADAATLGLLKTLAGSLREGRMTIVATYRSDDVDRFHPLRPVLAELERMRRVQRIEIAPLGPDEVAEQVALLARGAIGPDDLTMLAERSGGIPFLVEELVDLDDVELPDTLRELVLARYARLSPEAREIVRVMAAGGVDVGHELLRAVAGTDEEALDRAVRESIDARVVVAAGDGYAFRHALTQEAVESEMLPSERIRVHRRYAEELARTLDDAPDAVSAVAEHWLAARAITPAFDATVLALGRSQATFSPATSARLLERLTELWPQVPDAAERSGMSLARLQLRAADAWHDLSEAERALRAANEGISVCDDPVTLAGLLRHKWVQEANTGRRPGDDDLQSAIGLLRDRDEPEALVLLSRIMTNLAMSHGPEAVEHLERAIGIAEEADDAPALAVALNTLGWHYANDEDDPDRALAPLERAIALPLDPAMRVYVASTYVDMLSLLGRFREAAVAGAAHHTDAVRSGIERGVATGLALSVAHASFAIGEPDQGIRYAQRARRLLDPPGRSTAVRMLATHYAWNDAHDERVALLAAERESLESVRRKHPAKRGWWVDHSVDSVLTAAAGIASMPDEGTMGEMIPRIVESLDDDGGGARRRYAAVGGALLVRALRDSTGDLAAGRDALRARIEASMAEWPQRGTAPTITRFISATFADADGADPSARAAGWRDVADAIADGGMPLRYHHVAQLSLAAALIEAGRRAEALGILDRIIADAPRHGVSSVARWATTLRDQAGLSSRAAAGDDAQLHGLTPRERQVLALVADGLTNAEIGNRLFISPKTASVHVSAILAKVGARSRTEAAARYASSSPESTAP</sequence>
<dbReference type="GO" id="GO:0005737">
    <property type="term" value="C:cytoplasm"/>
    <property type="evidence" value="ECO:0007669"/>
    <property type="project" value="TreeGrafter"/>
</dbReference>
<dbReference type="PROSITE" id="PS50043">
    <property type="entry name" value="HTH_LUXR_2"/>
    <property type="match status" value="1"/>
</dbReference>
<dbReference type="Gene3D" id="3.40.50.300">
    <property type="entry name" value="P-loop containing nucleotide triphosphate hydrolases"/>
    <property type="match status" value="1"/>
</dbReference>
<reference evidence="4 5" key="1">
    <citation type="submission" date="2015-02" db="EMBL/GenBank/DDBJ databases">
        <title>Draft genome sequences of ten Microbacterium spp. with emphasis on heavy metal contaminated environments.</title>
        <authorList>
            <person name="Corretto E."/>
        </authorList>
    </citation>
    <scope>NUCLEOTIDE SEQUENCE [LARGE SCALE GENOMIC DNA]</scope>
    <source>
        <strain evidence="4 5">DSM 12510</strain>
    </source>
</reference>
<gene>
    <name evidence="4" type="primary">devR_1</name>
    <name evidence="4" type="ORF">RS81_00310</name>
</gene>
<feature type="domain" description="HTH luxR-type" evidence="3">
    <location>
        <begin position="907"/>
        <end position="972"/>
    </location>
</feature>
<evidence type="ECO:0000313" key="4">
    <source>
        <dbReference type="EMBL" id="KJL45128.1"/>
    </source>
</evidence>
<dbReference type="SMART" id="SM00421">
    <property type="entry name" value="HTH_LUXR"/>
    <property type="match status" value="1"/>
</dbReference>
<dbReference type="AlphaFoldDB" id="A0A0M2HL67"/>
<dbReference type="SUPFAM" id="SSF46894">
    <property type="entry name" value="C-terminal effector domain of the bipartite response regulators"/>
    <property type="match status" value="1"/>
</dbReference>
<dbReference type="PANTHER" id="PTHR16305">
    <property type="entry name" value="TESTICULAR SOLUBLE ADENYLYL CYCLASE"/>
    <property type="match status" value="1"/>
</dbReference>
<dbReference type="Gene3D" id="1.25.40.10">
    <property type="entry name" value="Tetratricopeptide repeat domain"/>
    <property type="match status" value="1"/>
</dbReference>
<comment type="caution">
    <text evidence="4">The sequence shown here is derived from an EMBL/GenBank/DDBJ whole genome shotgun (WGS) entry which is preliminary data.</text>
</comment>
<dbReference type="Proteomes" id="UP000033956">
    <property type="component" value="Unassembled WGS sequence"/>
</dbReference>
<evidence type="ECO:0000313" key="5">
    <source>
        <dbReference type="Proteomes" id="UP000033956"/>
    </source>
</evidence>
<dbReference type="PATRIC" id="fig|92835.4.peg.322"/>
<evidence type="ECO:0000256" key="1">
    <source>
        <dbReference type="ARBA" id="ARBA00022741"/>
    </source>
</evidence>
<dbReference type="InterPro" id="IPR041664">
    <property type="entry name" value="AAA_16"/>
</dbReference>
<evidence type="ECO:0000256" key="2">
    <source>
        <dbReference type="ARBA" id="ARBA00022840"/>
    </source>
</evidence>